<dbReference type="AlphaFoldDB" id="V5GZJ7"/>
<dbReference type="Gene3D" id="3.90.320.10">
    <property type="match status" value="1"/>
</dbReference>
<name>V5GZJ7_ANOGL</name>
<evidence type="ECO:0000259" key="1">
    <source>
        <dbReference type="Pfam" id="PF09588"/>
    </source>
</evidence>
<accession>V5GZJ7</accession>
<dbReference type="PANTHER" id="PTHR47526">
    <property type="entry name" value="ATP-DEPENDENT DNA HELICASE"/>
    <property type="match status" value="1"/>
</dbReference>
<evidence type="ECO:0000313" key="2">
    <source>
        <dbReference type="EMBL" id="JAB67362.1"/>
    </source>
</evidence>
<feature type="non-terminal residue" evidence="2">
    <location>
        <position position="245"/>
    </location>
</feature>
<dbReference type="PANTHER" id="PTHR47526:SF3">
    <property type="entry name" value="PHD-TYPE DOMAIN-CONTAINING PROTEIN"/>
    <property type="match status" value="1"/>
</dbReference>
<proteinExistence type="predicted"/>
<dbReference type="GO" id="GO:0006281">
    <property type="term" value="P:DNA repair"/>
    <property type="evidence" value="ECO:0007669"/>
    <property type="project" value="UniProtKB-ARBA"/>
</dbReference>
<dbReference type="CDD" id="cd22343">
    <property type="entry name" value="PDDEXK_lambda_exonuclease-like"/>
    <property type="match status" value="1"/>
</dbReference>
<dbReference type="SUPFAM" id="SSF52980">
    <property type="entry name" value="Restriction endonuclease-like"/>
    <property type="match status" value="1"/>
</dbReference>
<dbReference type="Pfam" id="PF09588">
    <property type="entry name" value="YqaJ"/>
    <property type="match status" value="1"/>
</dbReference>
<sequence>MPSLSTVVPIVPVNEMNFGKPSTLAVQKKISVCTMAKKDIVELLSKIDNTRQSKGLIRIVEPFASKISTSMKKLLPSTFDIFKDIYLSKTYKELIQIASTIELSISKEHCSEVEKNTRSQHSSKNWYLQRCGRITASKFKSVCRTNKESPSLSLIKSICYPTKVIFSTKATTWGLEHEHVAVEKYRKNMEESHDSFIVNEVGLIINQKWPQLGSSPDRHVFCECCLGGCLEIKCPYLFHTKIMLT</sequence>
<dbReference type="InterPro" id="IPR011604">
    <property type="entry name" value="PDDEXK-like_dom_sf"/>
</dbReference>
<reference evidence="2" key="1">
    <citation type="submission" date="2013-07" db="EMBL/GenBank/DDBJ databases">
        <title>Midgut Transcriptome Profiling of Anoplphora glabripennis, a Lignocellulose Degrading, Wood-Boring Cerambycid.</title>
        <authorList>
            <person name="Scully E.D."/>
            <person name="Hoover K."/>
            <person name="Carlson J.E."/>
            <person name="Tien M."/>
            <person name="Geib S.M."/>
        </authorList>
    </citation>
    <scope>NUCLEOTIDE SEQUENCE</scope>
</reference>
<dbReference type="InterPro" id="IPR019080">
    <property type="entry name" value="YqaJ_viral_recombinase"/>
</dbReference>
<feature type="domain" description="YqaJ viral recombinase" evidence="1">
    <location>
        <begin position="126"/>
        <end position="237"/>
    </location>
</feature>
<dbReference type="EMBL" id="GALX01001104">
    <property type="protein sequence ID" value="JAB67362.1"/>
    <property type="molecule type" value="Transcribed_RNA"/>
</dbReference>
<organism evidence="2">
    <name type="scientific">Anoplophora glabripennis</name>
    <name type="common">Asian longhorn beetle</name>
    <name type="synonym">Anoplophora nobilis</name>
    <dbReference type="NCBI Taxonomy" id="217634"/>
    <lineage>
        <taxon>Eukaryota</taxon>
        <taxon>Metazoa</taxon>
        <taxon>Ecdysozoa</taxon>
        <taxon>Arthropoda</taxon>
        <taxon>Hexapoda</taxon>
        <taxon>Insecta</taxon>
        <taxon>Pterygota</taxon>
        <taxon>Neoptera</taxon>
        <taxon>Endopterygota</taxon>
        <taxon>Coleoptera</taxon>
        <taxon>Polyphaga</taxon>
        <taxon>Cucujiformia</taxon>
        <taxon>Chrysomeloidea</taxon>
        <taxon>Cerambycidae</taxon>
        <taxon>Lamiinae</taxon>
        <taxon>Lamiini</taxon>
        <taxon>Anoplophora</taxon>
    </lineage>
</organism>
<protein>
    <recommendedName>
        <fullName evidence="1">YqaJ viral recombinase domain-containing protein</fullName>
    </recommendedName>
</protein>
<dbReference type="InterPro" id="IPR011335">
    <property type="entry name" value="Restrct_endonuc-II-like"/>
</dbReference>